<dbReference type="VEuPathDB" id="AmoebaDB:NfTy_042750"/>
<dbReference type="CDD" id="cd00198">
    <property type="entry name" value="vWFA"/>
    <property type="match status" value="1"/>
</dbReference>
<dbReference type="CDD" id="cd10229">
    <property type="entry name" value="ASKHA_NBD_HSP70_HSPA12"/>
    <property type="match status" value="1"/>
</dbReference>
<accession>A0A6A5BY05</accession>
<comment type="caution">
    <text evidence="3">The sequence shown here is derived from an EMBL/GenBank/DDBJ whole genome shotgun (WGS) entry which is preliminary data.</text>
</comment>
<dbReference type="EMBL" id="VFQX01000029">
    <property type="protein sequence ID" value="KAF0978470.1"/>
    <property type="molecule type" value="Genomic_DNA"/>
</dbReference>
<evidence type="ECO:0000313" key="4">
    <source>
        <dbReference type="Proteomes" id="UP000444721"/>
    </source>
</evidence>
<dbReference type="Gene3D" id="3.90.640.10">
    <property type="entry name" value="Actin, Chain A, domain 4"/>
    <property type="match status" value="1"/>
</dbReference>
<dbReference type="Pfam" id="PF00012">
    <property type="entry name" value="HSP70"/>
    <property type="match status" value="1"/>
</dbReference>
<dbReference type="Gene3D" id="3.40.50.410">
    <property type="entry name" value="von Willebrand factor, type A domain"/>
    <property type="match status" value="1"/>
</dbReference>
<dbReference type="VEuPathDB" id="AmoebaDB:FDP41_002290"/>
<dbReference type="VEuPathDB" id="AmoebaDB:NF0103610"/>
<sequence length="777" mass="87362">MLPSTSSDPIRLSKKVVISIDFGTSRSGYCYSFKTDSKKTRVKNNEWKDAPKGVRYPKTLTHLLYKKDNLKKPVAWGYSPLELISQEMEDASDDEIEQTSQYFHFKNFKMGLFNNPSKMCSDTTNTVQKNVGELVVDYLRLLYMEEIKPSIEKILRCPLETSQITWCLTVPAIWKDEHKAAMRIAAYEAGLISTKEPSLDDFKIVLEPEGAAAYCMEFQAMKGSALREGQSFLVCDLGGGTVDLTCHSYTKGKLKEICDGDGGDCGSTYLDERFLHYLEECFGVEFVNALKRKYAQTYLEVMKNWEKLKVSTKTIDADVQLEMPNTFPAIVEEEGVVCPKYRNNRRHNYLIITKEALQKIYGPSMSQTAELVSSQLEKVKNNTGKTVDFIFIVGGFGSSEVIQNRLKSLFSSASTQVVVPTEPAEAVVDGAALLGLDDSLICTRRMRLTYGVKVNMKGSKEEIFDTFVSFGQEVEVDQGIERVYKAQRVNQQAMKLVFYATKLKSLKVVDETKCRKIGQIIVDMKDTTGGLNRVVVVKMYFGRSETKVEALEKTSGKVYSATIKYDGEIFVSEDSSVPEEEHAESMNHIIFANDISGSMSCSDATPSKDFLRRSHNNRVGALYEACYEFIAQRESSQDICSCILHHHDSILIYEKQPISTSLVKDYMMKYNAGGGNNFKNVFLRVGEVLAHNDHSNYKPIVLFMTDGVWHDDGGPQVLEGLMQKYPDLVVHVICLGNEINKELMQRFATIGRGTFSVSGINLGELKSTYLSLLPLLE</sequence>
<dbReference type="RefSeq" id="XP_044563183.1">
    <property type="nucleotide sequence ID" value="XM_044705468.1"/>
</dbReference>
<dbReference type="PANTHER" id="PTHR14187">
    <property type="entry name" value="ALPHA KINASE/ELONGATION FACTOR 2 KINASE"/>
    <property type="match status" value="1"/>
</dbReference>
<evidence type="ECO:0000256" key="2">
    <source>
        <dbReference type="ARBA" id="ARBA00022840"/>
    </source>
</evidence>
<evidence type="ECO:0000256" key="1">
    <source>
        <dbReference type="ARBA" id="ARBA00022741"/>
    </source>
</evidence>
<dbReference type="SUPFAM" id="SSF53067">
    <property type="entry name" value="Actin-like ATPase domain"/>
    <property type="match status" value="2"/>
</dbReference>
<dbReference type="GO" id="GO:0140662">
    <property type="term" value="F:ATP-dependent protein folding chaperone"/>
    <property type="evidence" value="ECO:0007669"/>
    <property type="project" value="InterPro"/>
</dbReference>
<dbReference type="InterPro" id="IPR036465">
    <property type="entry name" value="vWFA_dom_sf"/>
</dbReference>
<evidence type="ECO:0000313" key="3">
    <source>
        <dbReference type="EMBL" id="KAF0978470.1"/>
    </source>
</evidence>
<dbReference type="InterPro" id="IPR043129">
    <property type="entry name" value="ATPase_NBD"/>
</dbReference>
<dbReference type="GO" id="GO:0005524">
    <property type="term" value="F:ATP binding"/>
    <property type="evidence" value="ECO:0007669"/>
    <property type="project" value="UniProtKB-KW"/>
</dbReference>
<dbReference type="OrthoDB" id="2963168at2759"/>
<dbReference type="Proteomes" id="UP000444721">
    <property type="component" value="Unassembled WGS sequence"/>
</dbReference>
<dbReference type="AlphaFoldDB" id="A0A6A5BY05"/>
<keyword evidence="4" id="KW-1185">Reference proteome</keyword>
<dbReference type="GeneID" id="68109508"/>
<gene>
    <name evidence="3" type="ORF">FDP41_002290</name>
</gene>
<evidence type="ECO:0008006" key="5">
    <source>
        <dbReference type="Google" id="ProtNLM"/>
    </source>
</evidence>
<dbReference type="Gene3D" id="3.30.420.40">
    <property type="match status" value="2"/>
</dbReference>
<dbReference type="InterPro" id="IPR013126">
    <property type="entry name" value="Hsp_70_fam"/>
</dbReference>
<keyword evidence="1" id="KW-0547">Nucleotide-binding</keyword>
<dbReference type="OMA" id="YAFAFRN"/>
<keyword evidence="2" id="KW-0067">ATP-binding</keyword>
<proteinExistence type="predicted"/>
<reference evidence="3 4" key="1">
    <citation type="journal article" date="2019" name="Sci. Rep.">
        <title>Nanopore sequencing improves the draft genome of the human pathogenic amoeba Naegleria fowleri.</title>
        <authorList>
            <person name="Liechti N."/>
            <person name="Schurch N."/>
            <person name="Bruggmann R."/>
            <person name="Wittwer M."/>
        </authorList>
    </citation>
    <scope>NUCLEOTIDE SEQUENCE [LARGE SCALE GENOMIC DNA]</scope>
    <source>
        <strain evidence="3 4">ATCC 30894</strain>
    </source>
</reference>
<protein>
    <recommendedName>
        <fullName evidence="5">VWFA domain-containing protein</fullName>
    </recommendedName>
</protein>
<name>A0A6A5BY05_NAEFO</name>
<dbReference type="SUPFAM" id="SSF53300">
    <property type="entry name" value="vWA-like"/>
    <property type="match status" value="1"/>
</dbReference>
<dbReference type="PANTHER" id="PTHR14187:SF5">
    <property type="entry name" value="HEAT SHOCK 70 KDA PROTEIN 12A"/>
    <property type="match status" value="1"/>
</dbReference>
<organism evidence="3 4">
    <name type="scientific">Naegleria fowleri</name>
    <name type="common">Brain eating amoeba</name>
    <dbReference type="NCBI Taxonomy" id="5763"/>
    <lineage>
        <taxon>Eukaryota</taxon>
        <taxon>Discoba</taxon>
        <taxon>Heterolobosea</taxon>
        <taxon>Tetramitia</taxon>
        <taxon>Eutetramitia</taxon>
        <taxon>Vahlkampfiidae</taxon>
        <taxon>Naegleria</taxon>
    </lineage>
</organism>